<reference evidence="2 3" key="1">
    <citation type="submission" date="2019-03" db="EMBL/GenBank/DDBJ databases">
        <title>Genomic Encyclopedia of Type Strains, Phase IV (KMG-IV): sequencing the most valuable type-strain genomes for metagenomic binning, comparative biology and taxonomic classification.</title>
        <authorList>
            <person name="Goeker M."/>
        </authorList>
    </citation>
    <scope>NUCLEOTIDE SEQUENCE [LARGE SCALE GENOMIC DNA]</scope>
    <source>
        <strain evidence="2 3">DSM 45775</strain>
    </source>
</reference>
<name>A0A4R6V2C1_9PSEU</name>
<keyword evidence="3" id="KW-1185">Reference proteome</keyword>
<proteinExistence type="predicted"/>
<dbReference type="EMBL" id="SNYO01000007">
    <property type="protein sequence ID" value="TDQ52810.1"/>
    <property type="molecule type" value="Genomic_DNA"/>
</dbReference>
<dbReference type="Proteomes" id="UP000295705">
    <property type="component" value="Unassembled WGS sequence"/>
</dbReference>
<feature type="transmembrane region" description="Helical" evidence="1">
    <location>
        <begin position="57"/>
        <end position="81"/>
    </location>
</feature>
<keyword evidence="1" id="KW-1133">Transmembrane helix</keyword>
<evidence type="ECO:0000256" key="1">
    <source>
        <dbReference type="SAM" id="Phobius"/>
    </source>
</evidence>
<organism evidence="2 3">
    <name type="scientific">Actinomycetospora succinea</name>
    <dbReference type="NCBI Taxonomy" id="663603"/>
    <lineage>
        <taxon>Bacteria</taxon>
        <taxon>Bacillati</taxon>
        <taxon>Actinomycetota</taxon>
        <taxon>Actinomycetes</taxon>
        <taxon>Pseudonocardiales</taxon>
        <taxon>Pseudonocardiaceae</taxon>
        <taxon>Actinomycetospora</taxon>
    </lineage>
</organism>
<feature type="transmembrane region" description="Helical" evidence="1">
    <location>
        <begin position="121"/>
        <end position="142"/>
    </location>
</feature>
<evidence type="ECO:0000313" key="3">
    <source>
        <dbReference type="Proteomes" id="UP000295705"/>
    </source>
</evidence>
<feature type="transmembrane region" description="Helical" evidence="1">
    <location>
        <begin position="31"/>
        <end position="51"/>
    </location>
</feature>
<feature type="transmembrane region" description="Helical" evidence="1">
    <location>
        <begin position="93"/>
        <end position="115"/>
    </location>
</feature>
<dbReference type="AlphaFoldDB" id="A0A4R6V2C1"/>
<gene>
    <name evidence="2" type="ORF">EV188_107187</name>
</gene>
<keyword evidence="1" id="KW-0472">Membrane</keyword>
<sequence>MALGPRPGLIYGDAVPTPTSPPTSVHRSFQLWIAAVVVGVLGSVFSLATSATVPNGYLAAGGIVGVIIGLLFLAALVYLALRMRQGENWARMALAILGGISAVFTVVGVLLTAGLGVSPGGISTIVSLLQAALIIAAIIFAFQAPANAYFR</sequence>
<protein>
    <submittedName>
        <fullName evidence="2">Uncharacterized protein</fullName>
    </submittedName>
</protein>
<accession>A0A4R6V2C1</accession>
<evidence type="ECO:0000313" key="2">
    <source>
        <dbReference type="EMBL" id="TDQ52810.1"/>
    </source>
</evidence>
<comment type="caution">
    <text evidence="2">The sequence shown here is derived from an EMBL/GenBank/DDBJ whole genome shotgun (WGS) entry which is preliminary data.</text>
</comment>
<keyword evidence="1" id="KW-0812">Transmembrane</keyword>